<dbReference type="Gene3D" id="2.30.110.10">
    <property type="entry name" value="Electron Transport, Fmn-binding Protein, Chain A"/>
    <property type="match status" value="1"/>
</dbReference>
<evidence type="ECO:0000313" key="5">
    <source>
        <dbReference type="EMBL" id="HGU53408.1"/>
    </source>
</evidence>
<comment type="caution">
    <text evidence="5">The sequence shown here is derived from an EMBL/GenBank/DDBJ whole genome shotgun (WGS) entry which is preliminary data.</text>
</comment>
<gene>
    <name evidence="5" type="ORF">ENT78_07810</name>
</gene>
<dbReference type="InterPro" id="IPR052174">
    <property type="entry name" value="Flavoredoxin"/>
</dbReference>
<accession>A0A7V4KDY7</accession>
<dbReference type="InterPro" id="IPR002563">
    <property type="entry name" value="Flavin_Rdtase-like_dom"/>
</dbReference>
<dbReference type="SMART" id="SM00903">
    <property type="entry name" value="Flavin_Reduct"/>
    <property type="match status" value="1"/>
</dbReference>
<dbReference type="EMBL" id="DSZZ01000361">
    <property type="protein sequence ID" value="HGU53408.1"/>
    <property type="molecule type" value="Genomic_DNA"/>
</dbReference>
<keyword evidence="2" id="KW-0285">Flavoprotein</keyword>
<feature type="domain" description="Flavin reductase like" evidence="4">
    <location>
        <begin position="14"/>
        <end position="169"/>
    </location>
</feature>
<comment type="cofactor">
    <cofactor evidence="1">
        <name>FMN</name>
        <dbReference type="ChEBI" id="CHEBI:58210"/>
    </cofactor>
</comment>
<organism evidence="5">
    <name type="scientific">Fervidobacterium pennivorans</name>
    <dbReference type="NCBI Taxonomy" id="93466"/>
    <lineage>
        <taxon>Bacteria</taxon>
        <taxon>Thermotogati</taxon>
        <taxon>Thermotogota</taxon>
        <taxon>Thermotogae</taxon>
        <taxon>Thermotogales</taxon>
        <taxon>Fervidobacteriaceae</taxon>
        <taxon>Fervidobacterium</taxon>
    </lineage>
</organism>
<evidence type="ECO:0000259" key="4">
    <source>
        <dbReference type="SMART" id="SM00903"/>
    </source>
</evidence>
<evidence type="ECO:0000256" key="2">
    <source>
        <dbReference type="ARBA" id="ARBA00022630"/>
    </source>
</evidence>
<dbReference type="InterPro" id="IPR012349">
    <property type="entry name" value="Split_barrel_FMN-bd"/>
</dbReference>
<sequence>MSRLTFELSSGKYYYHYPFPVAIIGVKVAEKVNFMSAAWHTQISFDPPLYGILISPKRYTNELIKQTNAFSVNFLKFEDYKIAGFVGRTSGRELDKVKTFELKYFDGKVLHVPVLENAIACYECKIVDHRTYGDHILYVGEIVGIHYDKTYYDNGLSKSLLLYHGNDRYTCALNESIKFGKEEVYNELSNKKFKSGF</sequence>
<proteinExistence type="inferred from homology"/>
<evidence type="ECO:0000256" key="1">
    <source>
        <dbReference type="ARBA" id="ARBA00001917"/>
    </source>
</evidence>
<name>A0A7V4KDY7_FERPE</name>
<dbReference type="Pfam" id="PF01613">
    <property type="entry name" value="Flavin_Reduct"/>
    <property type="match status" value="1"/>
</dbReference>
<reference evidence="5" key="1">
    <citation type="journal article" date="2020" name="mSystems">
        <title>Genome- and Community-Level Interaction Insights into Carbon Utilization and Element Cycling Functions of Hydrothermarchaeota in Hydrothermal Sediment.</title>
        <authorList>
            <person name="Zhou Z."/>
            <person name="Liu Y."/>
            <person name="Xu W."/>
            <person name="Pan J."/>
            <person name="Luo Z.H."/>
            <person name="Li M."/>
        </authorList>
    </citation>
    <scope>NUCLEOTIDE SEQUENCE [LARGE SCALE GENOMIC DNA]</scope>
    <source>
        <strain evidence="5">SpSt-61</strain>
    </source>
</reference>
<evidence type="ECO:0000256" key="3">
    <source>
        <dbReference type="ARBA" id="ARBA00038054"/>
    </source>
</evidence>
<comment type="similarity">
    <text evidence="3">Belongs to the flavoredoxin family.</text>
</comment>
<dbReference type="AlphaFoldDB" id="A0A7V4KDY7"/>
<dbReference type="GO" id="GO:0010181">
    <property type="term" value="F:FMN binding"/>
    <property type="evidence" value="ECO:0007669"/>
    <property type="project" value="InterPro"/>
</dbReference>
<dbReference type="PANTHER" id="PTHR43567">
    <property type="entry name" value="FLAVOREDOXIN-RELATED-RELATED"/>
    <property type="match status" value="1"/>
</dbReference>
<dbReference type="GO" id="GO:0016646">
    <property type="term" value="F:oxidoreductase activity, acting on the CH-NH group of donors, NAD or NADP as acceptor"/>
    <property type="evidence" value="ECO:0007669"/>
    <property type="project" value="UniProtKB-ARBA"/>
</dbReference>
<protein>
    <submittedName>
        <fullName evidence="5">Flavin reductase family protein</fullName>
    </submittedName>
</protein>
<dbReference type="SUPFAM" id="SSF50475">
    <property type="entry name" value="FMN-binding split barrel"/>
    <property type="match status" value="1"/>
</dbReference>
<dbReference type="PANTHER" id="PTHR43567:SF1">
    <property type="entry name" value="FLAVOREDOXIN"/>
    <property type="match status" value="1"/>
</dbReference>